<gene>
    <name evidence="1" type="primary">ycf41</name>
</gene>
<geneLocation type="chloroplast" evidence="1"/>
<keyword evidence="1" id="KW-0934">Plastid</keyword>
<organism evidence="1">
    <name type="scientific">Navicula veneta</name>
    <dbReference type="NCBI Taxonomy" id="138539"/>
    <lineage>
        <taxon>Eukaryota</taxon>
        <taxon>Sar</taxon>
        <taxon>Stramenopiles</taxon>
        <taxon>Ochrophyta</taxon>
        <taxon>Bacillariophyta</taxon>
        <taxon>Bacillariophyceae</taxon>
        <taxon>Bacillariophycidae</taxon>
        <taxon>Naviculales</taxon>
        <taxon>Naviculaceae</taxon>
        <taxon>Navicula</taxon>
    </lineage>
</organism>
<dbReference type="InterPro" id="IPR012340">
    <property type="entry name" value="NA-bd_OB-fold"/>
</dbReference>
<protein>
    <submittedName>
        <fullName evidence="1">Uncharacterized protein</fullName>
    </submittedName>
</protein>
<dbReference type="RefSeq" id="YP_010134190.1">
    <property type="nucleotide sequence ID" value="NC_056794.1"/>
</dbReference>
<dbReference type="Gene3D" id="2.40.50.140">
    <property type="entry name" value="Nucleic acid-binding proteins"/>
    <property type="match status" value="1"/>
</dbReference>
<keyword evidence="1" id="KW-0150">Chloroplast</keyword>
<dbReference type="GeneID" id="67123943"/>
<dbReference type="AlphaFoldDB" id="A0A8F0WGM7"/>
<dbReference type="EMBL" id="MT383645">
    <property type="protein sequence ID" value="QWM93680.1"/>
    <property type="molecule type" value="Genomic_DNA"/>
</dbReference>
<accession>A0A8F0WGM7</accession>
<dbReference type="SUPFAM" id="SSF50249">
    <property type="entry name" value="Nucleic acid-binding proteins"/>
    <property type="match status" value="1"/>
</dbReference>
<proteinExistence type="predicted"/>
<sequence length="105" mass="12498">MSDTNYFASIVKILEKPVERIINDKIVTTEFRAQLAQVRNTRIVNLVFWGNLSLDVVNYYHINDYIMIEGYLLLDNKFSDKLNQQKLKRVSITVNKLYFLKPKRR</sequence>
<reference evidence="1" key="1">
    <citation type="journal article" date="2021" name="Ecol Indic">
        <title>Morphological and molecular identification reveals that waters from an isolated oasis in Tamanrasset (extreme South of Algerian Sahara) are colonized by opportunistic and pollution-tolerant diatom species.</title>
        <authorList>
            <person name="Gastineau R."/>
            <person name="Hamedi C."/>
            <person name="Baba Hamed M.B."/>
            <person name="Abi-Ayad S.-M.E.-A."/>
            <person name="Bak M."/>
            <person name="Lemieux C."/>
            <person name="Turmel M."/>
            <person name="Dobosz S."/>
            <person name="Wrobel R.J."/>
            <person name="Kierzek A."/>
            <person name="Lange-Bertalot H."/>
            <person name="Witkowski A."/>
        </authorList>
    </citation>
    <scope>NUCLEOTIDE SEQUENCE</scope>
    <source>
        <strain evidence="1">SZCZR1826</strain>
    </source>
</reference>
<evidence type="ECO:0000313" key="1">
    <source>
        <dbReference type="EMBL" id="QWM93680.1"/>
    </source>
</evidence>
<name>A0A8F0WGM7_9STRA</name>